<dbReference type="GO" id="GO:0043565">
    <property type="term" value="F:sequence-specific DNA binding"/>
    <property type="evidence" value="ECO:0007669"/>
    <property type="project" value="InterPro"/>
</dbReference>
<dbReference type="SMART" id="SM00413">
    <property type="entry name" value="ETS"/>
    <property type="match status" value="1"/>
</dbReference>
<dbReference type="Pfam" id="PF00178">
    <property type="entry name" value="Ets"/>
    <property type="match status" value="1"/>
</dbReference>
<feature type="domain" description="ETS" evidence="6">
    <location>
        <begin position="66"/>
        <end position="146"/>
    </location>
</feature>
<evidence type="ECO:0000256" key="3">
    <source>
        <dbReference type="ARBA" id="ARBA00023125"/>
    </source>
</evidence>
<dbReference type="PROSITE" id="PS00346">
    <property type="entry name" value="ETS_DOMAIN_2"/>
    <property type="match status" value="1"/>
</dbReference>
<evidence type="ECO:0000313" key="8">
    <source>
        <dbReference type="WBParaSite" id="Minc3s01886g26968"/>
    </source>
</evidence>
<dbReference type="GO" id="GO:0000981">
    <property type="term" value="F:DNA-binding transcription factor activity, RNA polymerase II-specific"/>
    <property type="evidence" value="ECO:0007669"/>
    <property type="project" value="TreeGrafter"/>
</dbReference>
<dbReference type="InterPro" id="IPR000418">
    <property type="entry name" value="Ets_dom"/>
</dbReference>
<evidence type="ECO:0000256" key="5">
    <source>
        <dbReference type="RuleBase" id="RU004019"/>
    </source>
</evidence>
<dbReference type="GO" id="GO:0030154">
    <property type="term" value="P:cell differentiation"/>
    <property type="evidence" value="ECO:0007669"/>
    <property type="project" value="TreeGrafter"/>
</dbReference>
<dbReference type="WBParaSite" id="Minc3s01886g26968">
    <property type="protein sequence ID" value="Minc3s01886g26968"/>
    <property type="gene ID" value="Minc3s01886g26968"/>
</dbReference>
<dbReference type="Proteomes" id="UP000887563">
    <property type="component" value="Unplaced"/>
</dbReference>
<name>A0A914MH69_MELIC</name>
<dbReference type="PROSITE" id="PS50061">
    <property type="entry name" value="ETS_DOMAIN_3"/>
    <property type="match status" value="1"/>
</dbReference>
<comment type="similarity">
    <text evidence="2 5">Belongs to the ETS family.</text>
</comment>
<dbReference type="FunFam" id="1.10.10.10:FF:000039">
    <property type="entry name" value="Friend leukemia integration 1 transcription factor"/>
    <property type="match status" value="1"/>
</dbReference>
<dbReference type="PROSITE" id="PS00345">
    <property type="entry name" value="ETS_DOMAIN_1"/>
    <property type="match status" value="1"/>
</dbReference>
<dbReference type="PANTHER" id="PTHR11849">
    <property type="entry name" value="ETS"/>
    <property type="match status" value="1"/>
</dbReference>
<dbReference type="AlphaFoldDB" id="A0A914MH69"/>
<dbReference type="PRINTS" id="PR00454">
    <property type="entry name" value="ETSDOMAIN"/>
</dbReference>
<organism evidence="7 8">
    <name type="scientific">Meloidogyne incognita</name>
    <name type="common">Southern root-knot nematode worm</name>
    <name type="synonym">Oxyuris incognita</name>
    <dbReference type="NCBI Taxonomy" id="6306"/>
    <lineage>
        <taxon>Eukaryota</taxon>
        <taxon>Metazoa</taxon>
        <taxon>Ecdysozoa</taxon>
        <taxon>Nematoda</taxon>
        <taxon>Chromadorea</taxon>
        <taxon>Rhabditida</taxon>
        <taxon>Tylenchina</taxon>
        <taxon>Tylenchomorpha</taxon>
        <taxon>Tylenchoidea</taxon>
        <taxon>Meloidogynidae</taxon>
        <taxon>Meloidogyninae</taxon>
        <taxon>Meloidogyne</taxon>
        <taxon>Meloidogyne incognita group</taxon>
    </lineage>
</organism>
<dbReference type="InterPro" id="IPR036388">
    <property type="entry name" value="WH-like_DNA-bd_sf"/>
</dbReference>
<dbReference type="InterPro" id="IPR036390">
    <property type="entry name" value="WH_DNA-bd_sf"/>
</dbReference>
<accession>A0A914MH69</accession>
<comment type="subcellular location">
    <subcellularLocation>
        <location evidence="1 5">Nucleus</location>
    </subcellularLocation>
</comment>
<evidence type="ECO:0000256" key="2">
    <source>
        <dbReference type="ARBA" id="ARBA00005562"/>
    </source>
</evidence>
<keyword evidence="7" id="KW-1185">Reference proteome</keyword>
<protein>
    <submittedName>
        <fullName evidence="8">ETS domain-containing protein</fullName>
    </submittedName>
</protein>
<evidence type="ECO:0000259" key="6">
    <source>
        <dbReference type="PROSITE" id="PS50061"/>
    </source>
</evidence>
<evidence type="ECO:0000256" key="4">
    <source>
        <dbReference type="ARBA" id="ARBA00023242"/>
    </source>
</evidence>
<sequence>MKYKKILVDVGLKLGDSIQHQQSQIQLLHHYPIYNYLEPTTSTPTKPSNLLKQFLAQPTLQSNGQTQLWQFLLELLMSRENSSCIEWHGKHGEFKLMDPDEVAKRWGQRKGKPNMNYDKLSRALRYYYDKKIMSKVQGKRYVYKFDFEELIKFCEQQL</sequence>
<keyword evidence="4 5" id="KW-0539">Nucleus</keyword>
<dbReference type="PANTHER" id="PTHR11849:SF304">
    <property type="entry name" value="DNA-BINDING PROTEIN D-ETS-3"/>
    <property type="match status" value="1"/>
</dbReference>
<reference evidence="8" key="1">
    <citation type="submission" date="2022-11" db="UniProtKB">
        <authorList>
            <consortium name="WormBaseParasite"/>
        </authorList>
    </citation>
    <scope>IDENTIFICATION</scope>
</reference>
<evidence type="ECO:0000313" key="7">
    <source>
        <dbReference type="Proteomes" id="UP000887563"/>
    </source>
</evidence>
<dbReference type="InterPro" id="IPR046328">
    <property type="entry name" value="ETS_fam"/>
</dbReference>
<dbReference type="Gene3D" id="1.10.10.10">
    <property type="entry name" value="Winged helix-like DNA-binding domain superfamily/Winged helix DNA-binding domain"/>
    <property type="match status" value="1"/>
</dbReference>
<evidence type="ECO:0000256" key="1">
    <source>
        <dbReference type="ARBA" id="ARBA00004123"/>
    </source>
</evidence>
<dbReference type="SUPFAM" id="SSF46785">
    <property type="entry name" value="Winged helix' DNA-binding domain"/>
    <property type="match status" value="1"/>
</dbReference>
<proteinExistence type="inferred from homology"/>
<keyword evidence="3 5" id="KW-0238">DNA-binding</keyword>
<dbReference type="GO" id="GO:0005634">
    <property type="term" value="C:nucleus"/>
    <property type="evidence" value="ECO:0007669"/>
    <property type="project" value="UniProtKB-SubCell"/>
</dbReference>